<feature type="signal peptide" evidence="1">
    <location>
        <begin position="1"/>
        <end position="27"/>
    </location>
</feature>
<dbReference type="EMBL" id="JAGSOG010000104">
    <property type="protein sequence ID" value="MBR7835677.1"/>
    <property type="molecule type" value="Genomic_DNA"/>
</dbReference>
<keyword evidence="1" id="KW-0732">Signal</keyword>
<dbReference type="Proteomes" id="UP000675781">
    <property type="component" value="Unassembled WGS sequence"/>
</dbReference>
<comment type="caution">
    <text evidence="2">The sequence shown here is derived from an EMBL/GenBank/DDBJ whole genome shotgun (WGS) entry which is preliminary data.</text>
</comment>
<evidence type="ECO:0000313" key="2">
    <source>
        <dbReference type="EMBL" id="MBR7835677.1"/>
    </source>
</evidence>
<dbReference type="AlphaFoldDB" id="A0A941IRU2"/>
<evidence type="ECO:0000256" key="1">
    <source>
        <dbReference type="SAM" id="SignalP"/>
    </source>
</evidence>
<feature type="chain" id="PRO_5037474263" evidence="1">
    <location>
        <begin position="28"/>
        <end position="354"/>
    </location>
</feature>
<organism evidence="2 3">
    <name type="scientific">Actinospica durhamensis</name>
    <dbReference type="NCBI Taxonomy" id="1508375"/>
    <lineage>
        <taxon>Bacteria</taxon>
        <taxon>Bacillati</taxon>
        <taxon>Actinomycetota</taxon>
        <taxon>Actinomycetes</taxon>
        <taxon>Catenulisporales</taxon>
        <taxon>Actinospicaceae</taxon>
        <taxon>Actinospica</taxon>
    </lineage>
</organism>
<dbReference type="RefSeq" id="WP_212530168.1">
    <property type="nucleotide sequence ID" value="NZ_JAGSOG010000104.1"/>
</dbReference>
<gene>
    <name evidence="2" type="ORF">KDL01_20545</name>
</gene>
<keyword evidence="3" id="KW-1185">Reference proteome</keyword>
<feature type="non-terminal residue" evidence="2">
    <location>
        <position position="354"/>
    </location>
</feature>
<protein>
    <submittedName>
        <fullName evidence="2">Uncharacterized protein</fullName>
    </submittedName>
</protein>
<sequence>MKQAGRLAAALGVAVSCVVVGAPSAFAADVTVRPADLAAGTSWVVSPFNTDVAEIGALADPIHFDGSAHLQVAAADQRAQLALPLDASLAHLEAEPLSYQIYVDPRGSDPNVVASGVSLQLQVSSPTFTTLSFQPQNAGGAVAGEWRTFTNADAPLWRTSRAFGHFAAGSDHSLADYIDAVPQSQVNAAFLNVGTGAAELNAYTDNVAIDGDTYNFATTGSAHASITAPPTLDRRTPTPIALSFSSDPDGPEFRHTSALFTVTGPDSLNRRDLIALDDNRPLPLEPAGTGTFSAHVALSGDTLRPGEDLTADLSLILRRRAPCGTYVVSGRLLTDDTATNLTASQTLTLACPTT</sequence>
<proteinExistence type="predicted"/>
<name>A0A941IRU2_9ACTN</name>
<evidence type="ECO:0000313" key="3">
    <source>
        <dbReference type="Proteomes" id="UP000675781"/>
    </source>
</evidence>
<accession>A0A941IRU2</accession>
<dbReference type="PROSITE" id="PS51257">
    <property type="entry name" value="PROKAR_LIPOPROTEIN"/>
    <property type="match status" value="1"/>
</dbReference>
<reference evidence="2" key="1">
    <citation type="submission" date="2021-04" db="EMBL/GenBank/DDBJ databases">
        <title>Genome based classification of Actinospica acidithermotolerans sp. nov., an actinobacterium isolated from an Indonesian hot spring.</title>
        <authorList>
            <person name="Kusuma A.B."/>
            <person name="Putra K.E."/>
            <person name="Nafisah S."/>
            <person name="Loh J."/>
            <person name="Nouioui I."/>
            <person name="Goodfellow M."/>
        </authorList>
    </citation>
    <scope>NUCLEOTIDE SEQUENCE</scope>
    <source>
        <strain evidence="2">CSCA 57</strain>
    </source>
</reference>